<dbReference type="RefSeq" id="WP_202956655.1">
    <property type="nucleotide sequence ID" value="NZ_JAPCID010000022.1"/>
</dbReference>
<keyword evidence="1" id="KW-1133">Transmembrane helix</keyword>
<proteinExistence type="predicted"/>
<reference evidence="2" key="1">
    <citation type="submission" date="2022-10" db="EMBL/GenBank/DDBJ databases">
        <title>The WGS of Solirubrobacter sp. CPCC 204708.</title>
        <authorList>
            <person name="Jiang Z."/>
        </authorList>
    </citation>
    <scope>NUCLEOTIDE SEQUENCE</scope>
    <source>
        <strain evidence="2">CPCC 204708</strain>
    </source>
</reference>
<evidence type="ECO:0000313" key="2">
    <source>
        <dbReference type="EMBL" id="MDA0139125.1"/>
    </source>
</evidence>
<feature type="transmembrane region" description="Helical" evidence="1">
    <location>
        <begin position="85"/>
        <end position="103"/>
    </location>
</feature>
<name>A0ABT4RKP0_9ACTN</name>
<organism evidence="2 3">
    <name type="scientific">Solirubrobacter deserti</name>
    <dbReference type="NCBI Taxonomy" id="2282478"/>
    <lineage>
        <taxon>Bacteria</taxon>
        <taxon>Bacillati</taxon>
        <taxon>Actinomycetota</taxon>
        <taxon>Thermoleophilia</taxon>
        <taxon>Solirubrobacterales</taxon>
        <taxon>Solirubrobacteraceae</taxon>
        <taxon>Solirubrobacter</taxon>
    </lineage>
</organism>
<feature type="transmembrane region" description="Helical" evidence="1">
    <location>
        <begin position="115"/>
        <end position="137"/>
    </location>
</feature>
<dbReference type="EMBL" id="JAPCID010000022">
    <property type="protein sequence ID" value="MDA0139125.1"/>
    <property type="molecule type" value="Genomic_DNA"/>
</dbReference>
<accession>A0ABT4RKP0</accession>
<comment type="caution">
    <text evidence="2">The sequence shown here is derived from an EMBL/GenBank/DDBJ whole genome shotgun (WGS) entry which is preliminary data.</text>
</comment>
<dbReference type="Proteomes" id="UP001147700">
    <property type="component" value="Unassembled WGS sequence"/>
</dbReference>
<evidence type="ECO:0000313" key="3">
    <source>
        <dbReference type="Proteomes" id="UP001147700"/>
    </source>
</evidence>
<gene>
    <name evidence="2" type="ORF">OJ962_16610</name>
</gene>
<evidence type="ECO:0000256" key="1">
    <source>
        <dbReference type="SAM" id="Phobius"/>
    </source>
</evidence>
<keyword evidence="3" id="KW-1185">Reference proteome</keyword>
<keyword evidence="1" id="KW-0472">Membrane</keyword>
<protein>
    <recommendedName>
        <fullName evidence="4">MFS transporter</fullName>
    </recommendedName>
</protein>
<sequence>MELMPARESRAWTLLLLGTASLVGVPLLMWRAQADGDVGEVVEIFLLMMAAGLLIVAGFSVWRTRGSLRRAQPAPEDAKVLAGSAGWRLLFVAMGVAGGLAPFGRDGPNEGDATFAAFGLGLVFGALVGVAVGLWYLRRREGADDTELLRLHRGKEQRVKYFVR</sequence>
<feature type="transmembrane region" description="Helical" evidence="1">
    <location>
        <begin position="44"/>
        <end position="64"/>
    </location>
</feature>
<evidence type="ECO:0008006" key="4">
    <source>
        <dbReference type="Google" id="ProtNLM"/>
    </source>
</evidence>
<keyword evidence="1" id="KW-0812">Transmembrane</keyword>